<evidence type="ECO:0000313" key="3">
    <source>
        <dbReference type="EMBL" id="KAK2078281.1"/>
    </source>
</evidence>
<dbReference type="Pfam" id="PF00364">
    <property type="entry name" value="Biotin_lipoyl"/>
    <property type="match status" value="1"/>
</dbReference>
<feature type="region of interest" description="Disordered" evidence="1">
    <location>
        <begin position="1"/>
        <end position="53"/>
    </location>
</feature>
<keyword evidence="4" id="KW-1185">Reference proteome</keyword>
<dbReference type="AlphaFoldDB" id="A0AAD9IID7"/>
<gene>
    <name evidence="3" type="ORF">QBZ16_004150</name>
</gene>
<dbReference type="Proteomes" id="UP001255856">
    <property type="component" value="Unassembled WGS sequence"/>
</dbReference>
<dbReference type="InterPro" id="IPR000089">
    <property type="entry name" value="Biotin_lipoyl"/>
</dbReference>
<dbReference type="Gene3D" id="2.40.50.100">
    <property type="match status" value="1"/>
</dbReference>
<dbReference type="PANTHER" id="PTHR47597:SF1">
    <property type="entry name" value="IS A MEMBER OF THE PF|00364 BIOTIN-REQUIRING ENZYMES FAMILY-RELATED"/>
    <property type="match status" value="1"/>
</dbReference>
<protein>
    <recommendedName>
        <fullName evidence="2">Lipoyl-binding domain-containing protein</fullName>
    </recommendedName>
</protein>
<organism evidence="3 4">
    <name type="scientific">Prototheca wickerhamii</name>
    <dbReference type="NCBI Taxonomy" id="3111"/>
    <lineage>
        <taxon>Eukaryota</taxon>
        <taxon>Viridiplantae</taxon>
        <taxon>Chlorophyta</taxon>
        <taxon>core chlorophytes</taxon>
        <taxon>Trebouxiophyceae</taxon>
        <taxon>Chlorellales</taxon>
        <taxon>Chlorellaceae</taxon>
        <taxon>Prototheca</taxon>
    </lineage>
</organism>
<dbReference type="EMBL" id="JASFZW010000005">
    <property type="protein sequence ID" value="KAK2078281.1"/>
    <property type="molecule type" value="Genomic_DNA"/>
</dbReference>
<name>A0AAD9IID7_PROWI</name>
<feature type="region of interest" description="Disordered" evidence="1">
    <location>
        <begin position="115"/>
        <end position="135"/>
    </location>
</feature>
<dbReference type="SUPFAM" id="SSF51230">
    <property type="entry name" value="Single hybrid motif"/>
    <property type="match status" value="1"/>
</dbReference>
<evidence type="ECO:0000259" key="2">
    <source>
        <dbReference type="Pfam" id="PF00364"/>
    </source>
</evidence>
<feature type="compositionally biased region" description="Basic and acidic residues" evidence="1">
    <location>
        <begin position="1"/>
        <end position="17"/>
    </location>
</feature>
<dbReference type="InterPro" id="IPR011053">
    <property type="entry name" value="Single_hybrid_motif"/>
</dbReference>
<dbReference type="CDD" id="cd06850">
    <property type="entry name" value="biotinyl_domain"/>
    <property type="match status" value="1"/>
</dbReference>
<evidence type="ECO:0000256" key="1">
    <source>
        <dbReference type="SAM" id="MobiDB-lite"/>
    </source>
</evidence>
<dbReference type="PANTHER" id="PTHR47597">
    <property type="entry name" value="IS A MEMBER OF THE PF|00364 BIOTIN-REQUIRING ENZYMES FAMILY-RELATED"/>
    <property type="match status" value="1"/>
</dbReference>
<proteinExistence type="predicted"/>
<feature type="compositionally biased region" description="Pro residues" evidence="1">
    <location>
        <begin position="18"/>
        <end position="27"/>
    </location>
</feature>
<comment type="caution">
    <text evidence="3">The sequence shown here is derived from an EMBL/GenBank/DDBJ whole genome shotgun (WGS) entry which is preliminary data.</text>
</comment>
<sequence>MRPVGEESTLRALKIEDGPPPPPPGPPKPKKDKKKHKEEELEEDLLKQDGPGLEAEQVESLLETLCEGTDLAQLELVLPGFKLRVRRSLAGSAAAAPAIALVSPVVPVAAAAPAPAAPAPAAPAPAASSDEEDESHLPVLATRVGLFRRGRYVKGKRVGKGPMVNPGDSVKKGQVVAFVEQLGTYWPIEAPQSGEIATFLVEEGEPVEYHQAVLELAPFFGDHIIGDRINR</sequence>
<evidence type="ECO:0000313" key="4">
    <source>
        <dbReference type="Proteomes" id="UP001255856"/>
    </source>
</evidence>
<dbReference type="InterPro" id="IPR053217">
    <property type="entry name" value="ACC_Biotin_Carrier"/>
</dbReference>
<feature type="domain" description="Lipoyl-binding" evidence="2">
    <location>
        <begin position="159"/>
        <end position="215"/>
    </location>
</feature>
<accession>A0AAD9IID7</accession>
<reference evidence="3" key="1">
    <citation type="submission" date="2021-01" db="EMBL/GenBank/DDBJ databases">
        <authorList>
            <person name="Eckstrom K.M.E."/>
        </authorList>
    </citation>
    <scope>NUCLEOTIDE SEQUENCE</scope>
    <source>
        <strain evidence="3">UVCC 0001</strain>
    </source>
</reference>